<gene>
    <name evidence="5" type="primary">cebR</name>
    <name evidence="6" type="ORF">FF098_000540</name>
    <name evidence="5" type="ORF">GCM10011355_01080</name>
</gene>
<dbReference type="CDD" id="cd01392">
    <property type="entry name" value="HTH_LacI"/>
    <property type="match status" value="1"/>
</dbReference>
<dbReference type="PROSITE" id="PS50932">
    <property type="entry name" value="HTH_LACI_2"/>
    <property type="match status" value="1"/>
</dbReference>
<dbReference type="InterPro" id="IPR000843">
    <property type="entry name" value="HTH_LacI"/>
</dbReference>
<evidence type="ECO:0000256" key="1">
    <source>
        <dbReference type="ARBA" id="ARBA00023015"/>
    </source>
</evidence>
<dbReference type="Pfam" id="PF00356">
    <property type="entry name" value="LacI"/>
    <property type="match status" value="1"/>
</dbReference>
<dbReference type="Proteomes" id="UP000621856">
    <property type="component" value="Unassembled WGS sequence"/>
</dbReference>
<keyword evidence="1" id="KW-0805">Transcription regulation</keyword>
<evidence type="ECO:0000259" key="4">
    <source>
        <dbReference type="PROSITE" id="PS50932"/>
    </source>
</evidence>
<dbReference type="Gene3D" id="3.40.50.2300">
    <property type="match status" value="2"/>
</dbReference>
<keyword evidence="8" id="KW-1185">Reference proteome</keyword>
<keyword evidence="3" id="KW-0804">Transcription</keyword>
<dbReference type="PANTHER" id="PTHR30146">
    <property type="entry name" value="LACI-RELATED TRANSCRIPTIONAL REPRESSOR"/>
    <property type="match status" value="1"/>
</dbReference>
<dbReference type="Pfam" id="PF13377">
    <property type="entry name" value="Peripla_BP_3"/>
    <property type="match status" value="1"/>
</dbReference>
<evidence type="ECO:0000313" key="6">
    <source>
        <dbReference type="EMBL" id="NHK26388.1"/>
    </source>
</evidence>
<dbReference type="SMART" id="SM00354">
    <property type="entry name" value="HTH_LACI"/>
    <property type="match status" value="1"/>
</dbReference>
<dbReference type="EMBL" id="BMGZ01000001">
    <property type="protein sequence ID" value="GGH92184.1"/>
    <property type="molecule type" value="Genomic_DNA"/>
</dbReference>
<evidence type="ECO:0000256" key="2">
    <source>
        <dbReference type="ARBA" id="ARBA00023125"/>
    </source>
</evidence>
<dbReference type="PROSITE" id="PS00356">
    <property type="entry name" value="HTH_LACI_1"/>
    <property type="match status" value="1"/>
</dbReference>
<dbReference type="InterPro" id="IPR028082">
    <property type="entry name" value="Peripla_BP_I"/>
</dbReference>
<dbReference type="InterPro" id="IPR046335">
    <property type="entry name" value="LacI/GalR-like_sensor"/>
</dbReference>
<evidence type="ECO:0000256" key="3">
    <source>
        <dbReference type="ARBA" id="ARBA00023163"/>
    </source>
</evidence>
<dbReference type="Gene3D" id="1.10.260.40">
    <property type="entry name" value="lambda repressor-like DNA-binding domains"/>
    <property type="match status" value="1"/>
</dbReference>
<evidence type="ECO:0000313" key="7">
    <source>
        <dbReference type="Proteomes" id="UP000621856"/>
    </source>
</evidence>
<dbReference type="EMBL" id="VCJR02000001">
    <property type="protein sequence ID" value="NHK26388.1"/>
    <property type="molecule type" value="Genomic_DNA"/>
</dbReference>
<dbReference type="SUPFAM" id="SSF53822">
    <property type="entry name" value="Periplasmic binding protein-like I"/>
    <property type="match status" value="1"/>
</dbReference>
<dbReference type="SUPFAM" id="SSF47413">
    <property type="entry name" value="lambda repressor-like DNA-binding domains"/>
    <property type="match status" value="1"/>
</dbReference>
<comment type="caution">
    <text evidence="5">The sequence shown here is derived from an EMBL/GenBank/DDBJ whole genome shotgun (WGS) entry which is preliminary data.</text>
</comment>
<proteinExistence type="predicted"/>
<reference evidence="5" key="1">
    <citation type="journal article" date="2014" name="Int. J. Syst. Evol. Microbiol.">
        <title>Complete genome sequence of Corynebacterium casei LMG S-19264T (=DSM 44701T), isolated from a smear-ripened cheese.</title>
        <authorList>
            <consortium name="US DOE Joint Genome Institute (JGI-PGF)"/>
            <person name="Walter F."/>
            <person name="Albersmeier A."/>
            <person name="Kalinowski J."/>
            <person name="Ruckert C."/>
        </authorList>
    </citation>
    <scope>NUCLEOTIDE SEQUENCE</scope>
    <source>
        <strain evidence="5">CGMCC 1.14984</strain>
    </source>
</reference>
<dbReference type="AlphaFoldDB" id="A0A8J3A140"/>
<dbReference type="InterPro" id="IPR010982">
    <property type="entry name" value="Lambda_DNA-bd_dom_sf"/>
</dbReference>
<dbReference type="RefSeq" id="WP_155135853.1">
    <property type="nucleotide sequence ID" value="NZ_BMGZ01000001.1"/>
</dbReference>
<reference evidence="5" key="3">
    <citation type="submission" date="2020-09" db="EMBL/GenBank/DDBJ databases">
        <authorList>
            <person name="Sun Q."/>
            <person name="Zhou Y."/>
        </authorList>
    </citation>
    <scope>NUCLEOTIDE SEQUENCE</scope>
    <source>
        <strain evidence="5">CGMCC 1.14984</strain>
    </source>
</reference>
<accession>A0A8J3A140</accession>
<protein>
    <submittedName>
        <fullName evidence="5">LacI family transcriptional regulator</fullName>
    </submittedName>
</protein>
<dbReference type="PANTHER" id="PTHR30146:SF120">
    <property type="entry name" value="ALANINE RACEMASE"/>
    <property type="match status" value="1"/>
</dbReference>
<dbReference type="GO" id="GO:0003700">
    <property type="term" value="F:DNA-binding transcription factor activity"/>
    <property type="evidence" value="ECO:0007669"/>
    <property type="project" value="TreeGrafter"/>
</dbReference>
<reference evidence="6 8" key="2">
    <citation type="submission" date="2020-02" db="EMBL/GenBank/DDBJ databases">
        <title>Genome sequence of Parvularcula flava strain NH6-79.</title>
        <authorList>
            <person name="Abdul Karim M.H."/>
            <person name="Lam M.Q."/>
            <person name="Chen S.J."/>
            <person name="Yahya A."/>
            <person name="Shahir S."/>
            <person name="Shamsir M.S."/>
            <person name="Chong C.S."/>
        </authorList>
    </citation>
    <scope>NUCLEOTIDE SEQUENCE [LARGE SCALE GENOMIC DNA]</scope>
    <source>
        <strain evidence="6 8">NH6-79</strain>
    </source>
</reference>
<dbReference type="Proteomes" id="UP000818603">
    <property type="component" value="Unassembled WGS sequence"/>
</dbReference>
<feature type="domain" description="HTH lacI-type" evidence="4">
    <location>
        <begin position="11"/>
        <end position="51"/>
    </location>
</feature>
<keyword evidence="2" id="KW-0238">DNA-binding</keyword>
<name>A0A8J3A140_9PROT</name>
<sequence>MADKRSRSGDITIYDIAEQVGVSPSTVSRALAGSSRIGEKTKAKIIEAARAGQYSGIAGTEGGKKLRRLVEVVFPLAVAGEQRITDPFYLDMLAVVADGLAERNFNLVLINETPWARRGNVAHLPHVAGMIIIGHAPDQEALQRFGRENSNLVVWGARVDGDHHLTVGSDNVAGGRLATEHLLSLGRRRVAFIGDPAEPEVTQRQEGYLQALKEWGAGQQPILFKSPFNAYRARIAAQAAVASSADFDAIFCGSDVIALNVIDALRSVGRRVPEDVAVVGYDDISLASAYGQSLTTVSQQIPVGGQLLVDVFCSALAGEKVDSKVIPPKLQVRESTISHKKS</sequence>
<evidence type="ECO:0000313" key="5">
    <source>
        <dbReference type="EMBL" id="GGH92184.1"/>
    </source>
</evidence>
<organism evidence="5 7">
    <name type="scientific">Aquisalinus luteolus</name>
    <dbReference type="NCBI Taxonomy" id="1566827"/>
    <lineage>
        <taxon>Bacteria</taxon>
        <taxon>Pseudomonadati</taxon>
        <taxon>Pseudomonadota</taxon>
        <taxon>Alphaproteobacteria</taxon>
        <taxon>Parvularculales</taxon>
        <taxon>Parvularculaceae</taxon>
        <taxon>Aquisalinus</taxon>
    </lineage>
</organism>
<evidence type="ECO:0000313" key="8">
    <source>
        <dbReference type="Proteomes" id="UP000818603"/>
    </source>
</evidence>
<dbReference type="GO" id="GO:0000976">
    <property type="term" value="F:transcription cis-regulatory region binding"/>
    <property type="evidence" value="ECO:0007669"/>
    <property type="project" value="TreeGrafter"/>
</dbReference>